<dbReference type="Pfam" id="PF04397">
    <property type="entry name" value="LytTR"/>
    <property type="match status" value="1"/>
</dbReference>
<dbReference type="PANTHER" id="PTHR37299">
    <property type="entry name" value="TRANSCRIPTIONAL REGULATOR-RELATED"/>
    <property type="match status" value="1"/>
</dbReference>
<evidence type="ECO:0000256" key="1">
    <source>
        <dbReference type="ARBA" id="ARBA00018672"/>
    </source>
</evidence>
<dbReference type="Pfam" id="PF00072">
    <property type="entry name" value="Response_reg"/>
    <property type="match status" value="1"/>
</dbReference>
<comment type="caution">
    <text evidence="6">The sequence shown here is derived from an EMBL/GenBank/DDBJ whole genome shotgun (WGS) entry which is preliminary data.</text>
</comment>
<evidence type="ECO:0000259" key="5">
    <source>
        <dbReference type="PROSITE" id="PS50930"/>
    </source>
</evidence>
<dbReference type="InterPro" id="IPR001789">
    <property type="entry name" value="Sig_transdc_resp-reg_receiver"/>
</dbReference>
<dbReference type="RefSeq" id="WP_193503252.1">
    <property type="nucleotide sequence ID" value="NZ_JADCKC010000004.1"/>
</dbReference>
<dbReference type="PROSITE" id="PS50930">
    <property type="entry name" value="HTH_LYTTR"/>
    <property type="match status" value="1"/>
</dbReference>
<evidence type="ECO:0000256" key="2">
    <source>
        <dbReference type="ARBA" id="ARBA00024867"/>
    </source>
</evidence>
<evidence type="ECO:0000313" key="7">
    <source>
        <dbReference type="Proteomes" id="UP000768567"/>
    </source>
</evidence>
<evidence type="ECO:0000256" key="3">
    <source>
        <dbReference type="PROSITE-ProRule" id="PRU00169"/>
    </source>
</evidence>
<reference evidence="6 7" key="1">
    <citation type="submission" date="2020-10" db="EMBL/GenBank/DDBJ databases">
        <title>ChiBAC.</title>
        <authorList>
            <person name="Zenner C."/>
            <person name="Hitch T.C.A."/>
            <person name="Clavel T."/>
        </authorList>
    </citation>
    <scope>NUCLEOTIDE SEQUENCE [LARGE SCALE GENOMIC DNA]</scope>
    <source>
        <strain evidence="6 7">DSM 109015</strain>
    </source>
</reference>
<evidence type="ECO:0000259" key="4">
    <source>
        <dbReference type="PROSITE" id="PS50110"/>
    </source>
</evidence>
<feature type="domain" description="Response regulatory" evidence="4">
    <location>
        <begin position="3"/>
        <end position="120"/>
    </location>
</feature>
<keyword evidence="3" id="KW-0597">Phosphoprotein</keyword>
<dbReference type="EMBL" id="JADCKC010000004">
    <property type="protein sequence ID" value="MBE5038767.1"/>
    <property type="molecule type" value="Genomic_DNA"/>
</dbReference>
<name>A0ABR9R6K0_9FIRM</name>
<gene>
    <name evidence="6" type="ORF">INF35_13310</name>
</gene>
<dbReference type="SMART" id="SM00850">
    <property type="entry name" value="LytTR"/>
    <property type="match status" value="1"/>
</dbReference>
<accession>A0ABR9R6K0</accession>
<dbReference type="PROSITE" id="PS50110">
    <property type="entry name" value="RESPONSE_REGULATORY"/>
    <property type="match status" value="1"/>
</dbReference>
<protein>
    <recommendedName>
        <fullName evidence="1">Stage 0 sporulation protein A homolog</fullName>
    </recommendedName>
</protein>
<organism evidence="6 7">
    <name type="scientific">Gemmiger gallinarum</name>
    <dbReference type="NCBI Taxonomy" id="2779354"/>
    <lineage>
        <taxon>Bacteria</taxon>
        <taxon>Bacillati</taxon>
        <taxon>Bacillota</taxon>
        <taxon>Clostridia</taxon>
        <taxon>Eubacteriales</taxon>
        <taxon>Gemmiger</taxon>
    </lineage>
</organism>
<dbReference type="Proteomes" id="UP000768567">
    <property type="component" value="Unassembled WGS sequence"/>
</dbReference>
<dbReference type="Gene3D" id="2.40.50.1020">
    <property type="entry name" value="LytTr DNA-binding domain"/>
    <property type="match status" value="1"/>
</dbReference>
<dbReference type="InterPro" id="IPR007492">
    <property type="entry name" value="LytTR_DNA-bd_dom"/>
</dbReference>
<evidence type="ECO:0000313" key="6">
    <source>
        <dbReference type="EMBL" id="MBE5038767.1"/>
    </source>
</evidence>
<dbReference type="SMART" id="SM00448">
    <property type="entry name" value="REC"/>
    <property type="match status" value="1"/>
</dbReference>
<feature type="domain" description="HTH LytTR-type" evidence="5">
    <location>
        <begin position="134"/>
        <end position="230"/>
    </location>
</feature>
<proteinExistence type="predicted"/>
<dbReference type="PANTHER" id="PTHR37299:SF1">
    <property type="entry name" value="STAGE 0 SPORULATION PROTEIN A HOMOLOG"/>
    <property type="match status" value="1"/>
</dbReference>
<dbReference type="SUPFAM" id="SSF52172">
    <property type="entry name" value="CheY-like"/>
    <property type="match status" value="1"/>
</dbReference>
<feature type="modified residue" description="4-aspartylphosphate" evidence="3">
    <location>
        <position position="57"/>
    </location>
</feature>
<keyword evidence="7" id="KW-1185">Reference proteome</keyword>
<dbReference type="InterPro" id="IPR011006">
    <property type="entry name" value="CheY-like_superfamily"/>
</dbReference>
<sequence length="237" mass="27198">MLGIAIVEDDRDHAVLLESFIRQYAAERCIPVSVRLFHDAVTFLDQYAAEYQIVFMDIMMPMMDGMQAARLLRQKDDLVVLVFVTTMRQYAVQGYEVDACDFLVKPVTYPEFALKFTRILSKVPTQVPGSEVFLKTENSFVRLPSRDILYVEVKGHHCIYHTVGGDYRRYQTMKSAEAALPADSFARCNNYLLVNLAHVSRMDGMEVWVGTVTLPVSYPRRKAFADAVARYMERQNQ</sequence>
<dbReference type="Gene3D" id="3.40.50.2300">
    <property type="match status" value="1"/>
</dbReference>
<dbReference type="InterPro" id="IPR046947">
    <property type="entry name" value="LytR-like"/>
</dbReference>
<comment type="function">
    <text evidence="2">May play the central regulatory role in sporulation. It may be an element of the effector pathway responsible for the activation of sporulation genes in response to nutritional stress. Spo0A may act in concert with spo0H (a sigma factor) to control the expression of some genes that are critical to the sporulation process.</text>
</comment>